<keyword evidence="1" id="KW-0732">Signal</keyword>
<organism evidence="2 3">
    <name type="scientific">Alloyangia pacifica</name>
    <dbReference type="NCBI Taxonomy" id="311180"/>
    <lineage>
        <taxon>Bacteria</taxon>
        <taxon>Pseudomonadati</taxon>
        <taxon>Pseudomonadota</taxon>
        <taxon>Alphaproteobacteria</taxon>
        <taxon>Rhodobacterales</taxon>
        <taxon>Roseobacteraceae</taxon>
        <taxon>Alloyangia</taxon>
    </lineage>
</organism>
<protein>
    <recommendedName>
        <fullName evidence="4">Adenylosuccinate lyase</fullName>
    </recommendedName>
</protein>
<dbReference type="OrthoDB" id="7875029at2"/>
<gene>
    <name evidence="2" type="ORF">SAMN04488050_101436</name>
</gene>
<dbReference type="EMBL" id="FOZW01000001">
    <property type="protein sequence ID" value="SFS37696.1"/>
    <property type="molecule type" value="Genomic_DNA"/>
</dbReference>
<dbReference type="AlphaFoldDB" id="A0A1I6PBY3"/>
<dbReference type="Proteomes" id="UP000199392">
    <property type="component" value="Unassembled WGS sequence"/>
</dbReference>
<dbReference type="RefSeq" id="WP_092421009.1">
    <property type="nucleotide sequence ID" value="NZ_FNCL01000002.1"/>
</dbReference>
<reference evidence="3" key="1">
    <citation type="submission" date="2016-10" db="EMBL/GenBank/DDBJ databases">
        <authorList>
            <person name="Varghese N."/>
            <person name="Submissions S."/>
        </authorList>
    </citation>
    <scope>NUCLEOTIDE SEQUENCE [LARGE SCALE GENOMIC DNA]</scope>
    <source>
        <strain evidence="3">DSM 26894</strain>
    </source>
</reference>
<evidence type="ECO:0000313" key="2">
    <source>
        <dbReference type="EMBL" id="SFS37696.1"/>
    </source>
</evidence>
<keyword evidence="3" id="KW-1185">Reference proteome</keyword>
<accession>A0A1I6PBY3</accession>
<feature type="signal peptide" evidence="1">
    <location>
        <begin position="1"/>
        <end position="21"/>
    </location>
</feature>
<evidence type="ECO:0008006" key="4">
    <source>
        <dbReference type="Google" id="ProtNLM"/>
    </source>
</evidence>
<feature type="chain" id="PRO_5011791330" description="Adenylosuccinate lyase" evidence="1">
    <location>
        <begin position="22"/>
        <end position="51"/>
    </location>
</feature>
<dbReference type="STRING" id="311180.SAMN04488050_101436"/>
<evidence type="ECO:0000313" key="3">
    <source>
        <dbReference type="Proteomes" id="UP000199392"/>
    </source>
</evidence>
<evidence type="ECO:0000256" key="1">
    <source>
        <dbReference type="SAM" id="SignalP"/>
    </source>
</evidence>
<name>A0A1I6PBY3_9RHOB</name>
<sequence>MTIKTLLTAAALVVAPLVAWADCSYHNEAKMTCAEGSEYDSASGTCKVVSG</sequence>
<proteinExistence type="predicted"/>